<dbReference type="InterPro" id="IPR034862">
    <property type="entry name" value="Fungal_Mei2-like_RRM3"/>
</dbReference>
<dbReference type="RefSeq" id="XP_007731775.1">
    <property type="nucleotide sequence ID" value="XM_007733585.1"/>
</dbReference>
<dbReference type="SUPFAM" id="SSF54928">
    <property type="entry name" value="RNA-binding domain, RBD"/>
    <property type="match status" value="1"/>
</dbReference>
<evidence type="ECO:0000313" key="5">
    <source>
        <dbReference type="Proteomes" id="UP000019478"/>
    </source>
</evidence>
<evidence type="ECO:0000259" key="3">
    <source>
        <dbReference type="Pfam" id="PF04059"/>
    </source>
</evidence>
<dbReference type="EMBL" id="AMGY01000003">
    <property type="protein sequence ID" value="EXJ86496.1"/>
    <property type="molecule type" value="Genomic_DNA"/>
</dbReference>
<feature type="region of interest" description="Disordered" evidence="2">
    <location>
        <begin position="634"/>
        <end position="670"/>
    </location>
</feature>
<keyword evidence="5" id="KW-1185">Reference proteome</keyword>
<feature type="compositionally biased region" description="Polar residues" evidence="2">
    <location>
        <begin position="1"/>
        <end position="33"/>
    </location>
</feature>
<dbReference type="GeneID" id="19167575"/>
<dbReference type="OrthoDB" id="417481at2759"/>
<dbReference type="AlphaFoldDB" id="W9YB70"/>
<protein>
    <recommendedName>
        <fullName evidence="3">Mei2-like C-terminal RNA recognition motif domain-containing protein</fullName>
    </recommendedName>
</protein>
<organism evidence="4 5">
    <name type="scientific">Capronia epimyces CBS 606.96</name>
    <dbReference type="NCBI Taxonomy" id="1182542"/>
    <lineage>
        <taxon>Eukaryota</taxon>
        <taxon>Fungi</taxon>
        <taxon>Dikarya</taxon>
        <taxon>Ascomycota</taxon>
        <taxon>Pezizomycotina</taxon>
        <taxon>Eurotiomycetes</taxon>
        <taxon>Chaetothyriomycetidae</taxon>
        <taxon>Chaetothyriales</taxon>
        <taxon>Herpotrichiellaceae</taxon>
        <taxon>Capronia</taxon>
    </lineage>
</organism>
<dbReference type="InterPro" id="IPR035979">
    <property type="entry name" value="RBD_domain_sf"/>
</dbReference>
<evidence type="ECO:0000313" key="4">
    <source>
        <dbReference type="EMBL" id="EXJ86496.1"/>
    </source>
</evidence>
<feature type="region of interest" description="Disordered" evidence="2">
    <location>
        <begin position="1"/>
        <end position="40"/>
    </location>
</feature>
<proteinExistence type="predicted"/>
<evidence type="ECO:0000256" key="1">
    <source>
        <dbReference type="ARBA" id="ARBA00022884"/>
    </source>
</evidence>
<feature type="domain" description="Mei2-like C-terminal RNA recognition motif" evidence="3">
    <location>
        <begin position="473"/>
        <end position="563"/>
    </location>
</feature>
<keyword evidence="1" id="KW-0694">RNA-binding</keyword>
<reference evidence="4 5" key="1">
    <citation type="submission" date="2013-03" db="EMBL/GenBank/DDBJ databases">
        <title>The Genome Sequence of Capronia epimyces CBS 606.96.</title>
        <authorList>
            <consortium name="The Broad Institute Genomics Platform"/>
            <person name="Cuomo C."/>
            <person name="de Hoog S."/>
            <person name="Gorbushina A."/>
            <person name="Walker B."/>
            <person name="Young S.K."/>
            <person name="Zeng Q."/>
            <person name="Gargeya S."/>
            <person name="Fitzgerald M."/>
            <person name="Haas B."/>
            <person name="Abouelleil A."/>
            <person name="Allen A.W."/>
            <person name="Alvarado L."/>
            <person name="Arachchi H.M."/>
            <person name="Berlin A.M."/>
            <person name="Chapman S.B."/>
            <person name="Gainer-Dewar J."/>
            <person name="Goldberg J."/>
            <person name="Griggs A."/>
            <person name="Gujja S."/>
            <person name="Hansen M."/>
            <person name="Howarth C."/>
            <person name="Imamovic A."/>
            <person name="Ireland A."/>
            <person name="Larimer J."/>
            <person name="McCowan C."/>
            <person name="Murphy C."/>
            <person name="Pearson M."/>
            <person name="Poon T.W."/>
            <person name="Priest M."/>
            <person name="Roberts A."/>
            <person name="Saif S."/>
            <person name="Shea T."/>
            <person name="Sisk P."/>
            <person name="Sykes S."/>
            <person name="Wortman J."/>
            <person name="Nusbaum C."/>
            <person name="Birren B."/>
        </authorList>
    </citation>
    <scope>NUCLEOTIDE SEQUENCE [LARGE SCALE GENOMIC DNA]</scope>
    <source>
        <strain evidence="4 5">CBS 606.96</strain>
    </source>
</reference>
<sequence length="696" mass="75573">MSSIRCTGMASSPHSENETSSHGTPSTNPTTFSPEAASGTKGKSRVIAIMPCMPARQPLKVGVAKANNAGDDVFLNAPASTNIRQLSPTAEVFTPGAQTPFKKAFHVGTRGNVTALPMPAYPYFPSRVPSRGKQVNSAEDVQAGGVSSLLKGSTPERKAKALTPEQAQPIVPGVIGGPRIASDDKDLAKAFAKLNAGRALTGTSMYHINYSQGIFSTDENVTRAFVVTGIPESFRSTDIAAIFKTSSFSSLRSINASQLVTHGLVTLSFADVREAKLAFEVASTRLPLARVFPLPPKGLASDEGKDPHQVTDFEGQVIVTVYYNGHPAVQQKDAYAVVAEIKRLLAQCGPVKAFHTLAPTQIHVREFRVEFFNADVVEAAKDVISGTMTFGMVLDVEPYKPDVRDVATTIGEAPSPREQLSITGRSTVPVDPDYDRLAVVIQRDALRTGRRLNQNANHNAVDIARIQAGIDVRTTIMLRNIPNRVDQLMLKKLIDVTSHGRYDFMYLRIDFANNCNVGYAFINFVDFVLARAGKRWNCFASDKVAEVSYATIQGKDCLVQKFRNSSVMLEHPSFRPKLFITGNVPTAGNEERFPGPDNASKMRRSVENAEHVGLFVLPSPTRRPFPMEHRLRRVGQTNVGNGRRSGRYLPPARATTASPQVKETAGKADTPSHGSVFFVNVNSPYDPFAGSPAQFS</sequence>
<name>W9YB70_9EURO</name>
<dbReference type="eggNOG" id="KOG4660">
    <property type="taxonomic scope" value="Eukaryota"/>
</dbReference>
<dbReference type="STRING" id="1182542.W9YB70"/>
<dbReference type="Pfam" id="PF04059">
    <property type="entry name" value="RRM_2"/>
    <property type="match status" value="1"/>
</dbReference>
<gene>
    <name evidence="4" type="ORF">A1O3_03447</name>
</gene>
<dbReference type="GO" id="GO:0003723">
    <property type="term" value="F:RNA binding"/>
    <property type="evidence" value="ECO:0007669"/>
    <property type="project" value="UniProtKB-KW"/>
</dbReference>
<dbReference type="InterPro" id="IPR007201">
    <property type="entry name" value="Mei2-like_Rrm_C"/>
</dbReference>
<dbReference type="PANTHER" id="PTHR23189">
    <property type="entry name" value="RNA RECOGNITION MOTIF-CONTAINING"/>
    <property type="match status" value="1"/>
</dbReference>
<dbReference type="HOGENOM" id="CLU_019467_1_0_1"/>
<dbReference type="CDD" id="cd12532">
    <property type="entry name" value="RRM3_MEI2_fungi"/>
    <property type="match status" value="1"/>
</dbReference>
<comment type="caution">
    <text evidence="4">The sequence shown here is derived from an EMBL/GenBank/DDBJ whole genome shotgun (WGS) entry which is preliminary data.</text>
</comment>
<dbReference type="Proteomes" id="UP000019478">
    <property type="component" value="Unassembled WGS sequence"/>
</dbReference>
<evidence type="ECO:0000256" key="2">
    <source>
        <dbReference type="SAM" id="MobiDB-lite"/>
    </source>
</evidence>
<accession>W9YB70</accession>